<keyword evidence="9" id="KW-0812">Transmembrane</keyword>
<dbReference type="FunFam" id="3.40.50.2020:FF:000008">
    <property type="entry name" value="Orotate phosphoribosyltransferase"/>
    <property type="match status" value="1"/>
</dbReference>
<evidence type="ECO:0000256" key="1">
    <source>
        <dbReference type="ARBA" id="ARBA00003769"/>
    </source>
</evidence>
<dbReference type="InterPro" id="IPR023031">
    <property type="entry name" value="OPRT"/>
</dbReference>
<evidence type="ECO:0000256" key="4">
    <source>
        <dbReference type="ARBA" id="ARBA00011738"/>
    </source>
</evidence>
<dbReference type="PANTHER" id="PTHR46683:SF1">
    <property type="entry name" value="OROTATE PHOSPHORIBOSYLTRANSFERASE 1-RELATED"/>
    <property type="match status" value="1"/>
</dbReference>
<dbReference type="GO" id="GO:0005737">
    <property type="term" value="C:cytoplasm"/>
    <property type="evidence" value="ECO:0007669"/>
    <property type="project" value="TreeGrafter"/>
</dbReference>
<feature type="transmembrane region" description="Helical" evidence="9">
    <location>
        <begin position="20"/>
        <end position="39"/>
    </location>
</feature>
<keyword evidence="8" id="KW-0665">Pyrimidine biosynthesis</keyword>
<dbReference type="Pfam" id="PF13847">
    <property type="entry name" value="Methyltransf_31"/>
    <property type="match status" value="1"/>
</dbReference>
<dbReference type="UniPathway" id="UPA00070">
    <property type="reaction ID" value="UER00119"/>
</dbReference>
<dbReference type="SUPFAM" id="SSF53271">
    <property type="entry name" value="PRTase-like"/>
    <property type="match status" value="1"/>
</dbReference>
<accession>A0A507BZJ8</accession>
<dbReference type="Gene3D" id="3.40.50.2020">
    <property type="match status" value="1"/>
</dbReference>
<dbReference type="NCBIfam" id="TIGR00336">
    <property type="entry name" value="pyrE"/>
    <property type="match status" value="1"/>
</dbReference>
<comment type="pathway">
    <text evidence="2">Pyrimidine metabolism; UMP biosynthesis via de novo pathway; UMP from orotate: step 1/2.</text>
</comment>
<dbReference type="EC" id="2.4.2.10" evidence="5"/>
<evidence type="ECO:0000256" key="9">
    <source>
        <dbReference type="SAM" id="Phobius"/>
    </source>
</evidence>
<evidence type="ECO:0000313" key="14">
    <source>
        <dbReference type="Proteomes" id="UP000319731"/>
    </source>
</evidence>
<evidence type="ECO:0000256" key="6">
    <source>
        <dbReference type="ARBA" id="ARBA00022676"/>
    </source>
</evidence>
<evidence type="ECO:0000256" key="3">
    <source>
        <dbReference type="ARBA" id="ARBA00006340"/>
    </source>
</evidence>
<dbReference type="InterPro" id="IPR029063">
    <property type="entry name" value="SAM-dependent_MTases_sf"/>
</dbReference>
<keyword evidence="7 13" id="KW-0808">Transferase</keyword>
<evidence type="ECO:0000256" key="5">
    <source>
        <dbReference type="ARBA" id="ARBA00011971"/>
    </source>
</evidence>
<evidence type="ECO:0000256" key="7">
    <source>
        <dbReference type="ARBA" id="ARBA00022679"/>
    </source>
</evidence>
<dbReference type="PANTHER" id="PTHR46683">
    <property type="entry name" value="OROTATE PHOSPHORIBOSYLTRANSFERASE 1-RELATED"/>
    <property type="match status" value="1"/>
</dbReference>
<dbReference type="InterPro" id="IPR048711">
    <property type="entry name" value="WHD_Rv2258c"/>
</dbReference>
<comment type="caution">
    <text evidence="13">The sequence shown here is derived from an EMBL/GenBank/DDBJ whole genome shotgun (WGS) entry which is preliminary data.</text>
</comment>
<keyword evidence="6 13" id="KW-0328">Glycosyltransferase</keyword>
<dbReference type="Pfam" id="PF21320">
    <property type="entry name" value="WHD_Rv2258c"/>
    <property type="match status" value="1"/>
</dbReference>
<dbReference type="GO" id="GO:0044205">
    <property type="term" value="P:'de novo' UMP biosynthetic process"/>
    <property type="evidence" value="ECO:0007669"/>
    <property type="project" value="UniProtKB-UniPathway"/>
</dbReference>
<dbReference type="AlphaFoldDB" id="A0A507BZJ8"/>
<sequence>MTNLTTEEFQTKLSGITSNALLFLVLGVADDIGLLRYMAHQPMKTPKQIADGANLNERYVREILSTLAAAEIVTFHDPDSFSLPEAYVPNVADDSSLSFGLGWTSMLASFYTIKKQLAECARNGGGVPFKDYGPELPQGLYRINAPASNHGVILDYIKAVPGLHEKLSSGTPCKILDLGCGSGHASLKFAEAYPSCQIYGYDMDATSVTLAIENAQLRNIPNVTFEIKTAETLPPSFFDFIITLDVIHDLAKPLEGLKSIKQALKPTGQYLMAEPLSANMTMQPYKKEFIEFCLERQVLRFGSFTLKSGRQSPYFFNMGNFNTGAALSKLGHFFASALQDRANTLKNGNNNSNPASSGNATSPSSPLPFDILFGPAYKGIPLAACTAIALSRDFAQDVPYAFNRKEAKDHGEGGSIVGHPLKNNRIMVIDDVITAGTAIRESMNVIVAQGGTLVGIIVAIDRQERGNSGDMSAIQEVERDLGVPVLSIVCLRDVVLYLEETRSEYTKYLGEIKAYRDQYGVKE</sequence>
<dbReference type="GO" id="GO:0046132">
    <property type="term" value="P:pyrimidine ribonucleoside biosynthetic process"/>
    <property type="evidence" value="ECO:0007669"/>
    <property type="project" value="TreeGrafter"/>
</dbReference>
<dbReference type="SUPFAM" id="SSF46785">
    <property type="entry name" value="Winged helix' DNA-binding domain"/>
    <property type="match status" value="1"/>
</dbReference>
<dbReference type="InterPro" id="IPR029057">
    <property type="entry name" value="PRTase-like"/>
</dbReference>
<evidence type="ECO:0000256" key="2">
    <source>
        <dbReference type="ARBA" id="ARBA00004889"/>
    </source>
</evidence>
<keyword evidence="14" id="KW-1185">Reference proteome</keyword>
<comment type="function">
    <text evidence="1">Catalyzes the transfer of a ribosyl phosphate group from 5-phosphoribose 1-diphosphate to orotate, leading to the formation of orotidine monophosphate (OMP).</text>
</comment>
<proteinExistence type="inferred from homology"/>
<dbReference type="GO" id="GO:0006207">
    <property type="term" value="P:'de novo' pyrimidine nucleobase biosynthetic process"/>
    <property type="evidence" value="ECO:0007669"/>
    <property type="project" value="TreeGrafter"/>
</dbReference>
<dbReference type="RefSeq" id="XP_031025378.1">
    <property type="nucleotide sequence ID" value="XM_031168678.1"/>
</dbReference>
<evidence type="ECO:0000256" key="8">
    <source>
        <dbReference type="ARBA" id="ARBA00022975"/>
    </source>
</evidence>
<evidence type="ECO:0000313" key="13">
    <source>
        <dbReference type="EMBL" id="TPX34700.1"/>
    </source>
</evidence>
<reference evidence="13 14" key="1">
    <citation type="journal article" date="2019" name="Sci. Rep.">
        <title>Comparative genomics of chytrid fungi reveal insights into the obligate biotrophic and pathogenic lifestyle of Synchytrium endobioticum.</title>
        <authorList>
            <person name="van de Vossenberg B.T.L.H."/>
            <person name="Warris S."/>
            <person name="Nguyen H.D.T."/>
            <person name="van Gent-Pelzer M.P.E."/>
            <person name="Joly D.L."/>
            <person name="van de Geest H.C."/>
            <person name="Bonants P.J.M."/>
            <person name="Smith D.S."/>
            <person name="Levesque C.A."/>
            <person name="van der Lee T.A.J."/>
        </authorList>
    </citation>
    <scope>NUCLEOTIDE SEQUENCE [LARGE SCALE GENOMIC DNA]</scope>
    <source>
        <strain evidence="13 14">JEL517</strain>
    </source>
</reference>
<dbReference type="InterPro" id="IPR025714">
    <property type="entry name" value="Methyltranfer_dom"/>
</dbReference>
<dbReference type="STRING" id="1806994.A0A507BZJ8"/>
<dbReference type="InterPro" id="IPR000836">
    <property type="entry name" value="PRTase_dom"/>
</dbReference>
<dbReference type="GO" id="GO:0004588">
    <property type="term" value="F:orotate phosphoribosyltransferase activity"/>
    <property type="evidence" value="ECO:0007669"/>
    <property type="project" value="UniProtKB-EC"/>
</dbReference>
<dbReference type="OrthoDB" id="5553476at2759"/>
<dbReference type="Proteomes" id="UP000319731">
    <property type="component" value="Unassembled WGS sequence"/>
</dbReference>
<dbReference type="CDD" id="cd06223">
    <property type="entry name" value="PRTases_typeI"/>
    <property type="match status" value="1"/>
</dbReference>
<dbReference type="Gene3D" id="3.40.50.150">
    <property type="entry name" value="Vaccinia Virus protein VP39"/>
    <property type="match status" value="1"/>
</dbReference>
<evidence type="ECO:0000259" key="12">
    <source>
        <dbReference type="Pfam" id="PF21320"/>
    </source>
</evidence>
<dbReference type="HAMAP" id="MF_01208">
    <property type="entry name" value="PyrE"/>
    <property type="match status" value="1"/>
</dbReference>
<dbReference type="Pfam" id="PF00156">
    <property type="entry name" value="Pribosyltran"/>
    <property type="match status" value="1"/>
</dbReference>
<dbReference type="CDD" id="cd02440">
    <property type="entry name" value="AdoMet_MTases"/>
    <property type="match status" value="1"/>
</dbReference>
<dbReference type="InterPro" id="IPR036390">
    <property type="entry name" value="WH_DNA-bd_sf"/>
</dbReference>
<evidence type="ECO:0000259" key="11">
    <source>
        <dbReference type="Pfam" id="PF13847"/>
    </source>
</evidence>
<gene>
    <name evidence="13" type="ORF">SmJEL517_g02750</name>
</gene>
<feature type="domain" description="S-adenosylmethionine-dependent methyltransferase Rv2258c-like winged HTH" evidence="12">
    <location>
        <begin position="22"/>
        <end position="85"/>
    </location>
</feature>
<feature type="domain" description="Methyltransferase" evidence="11">
    <location>
        <begin position="173"/>
        <end position="276"/>
    </location>
</feature>
<name>A0A507BZJ8_9FUNG</name>
<protein>
    <recommendedName>
        <fullName evidence="5">orotate phosphoribosyltransferase</fullName>
        <ecNumber evidence="5">2.4.2.10</ecNumber>
    </recommendedName>
</protein>
<comment type="subunit">
    <text evidence="4">Homodimer.</text>
</comment>
<evidence type="ECO:0000259" key="10">
    <source>
        <dbReference type="Pfam" id="PF00156"/>
    </source>
</evidence>
<dbReference type="GeneID" id="42003975"/>
<comment type="similarity">
    <text evidence="3">Belongs to the purine/pyrimidine phosphoribosyltransferase family. PyrE subfamily.</text>
</comment>
<keyword evidence="9" id="KW-0472">Membrane</keyword>
<organism evidence="13 14">
    <name type="scientific">Synchytrium microbalum</name>
    <dbReference type="NCBI Taxonomy" id="1806994"/>
    <lineage>
        <taxon>Eukaryota</taxon>
        <taxon>Fungi</taxon>
        <taxon>Fungi incertae sedis</taxon>
        <taxon>Chytridiomycota</taxon>
        <taxon>Chytridiomycota incertae sedis</taxon>
        <taxon>Chytridiomycetes</taxon>
        <taxon>Synchytriales</taxon>
        <taxon>Synchytriaceae</taxon>
        <taxon>Synchytrium</taxon>
    </lineage>
</organism>
<dbReference type="InterPro" id="IPR004467">
    <property type="entry name" value="Or_phspho_trans_dom"/>
</dbReference>
<feature type="domain" description="Phosphoribosyltransferase" evidence="10">
    <location>
        <begin position="370"/>
        <end position="467"/>
    </location>
</feature>
<dbReference type="EMBL" id="QEAO01000012">
    <property type="protein sequence ID" value="TPX34700.1"/>
    <property type="molecule type" value="Genomic_DNA"/>
</dbReference>
<keyword evidence="9" id="KW-1133">Transmembrane helix</keyword>
<dbReference type="SUPFAM" id="SSF53335">
    <property type="entry name" value="S-adenosyl-L-methionine-dependent methyltransferases"/>
    <property type="match status" value="1"/>
</dbReference>